<feature type="domain" description="Zinc-ribbon" evidence="3">
    <location>
        <begin position="3"/>
        <end position="24"/>
    </location>
</feature>
<dbReference type="Gene3D" id="3.40.710.10">
    <property type="entry name" value="DD-peptidase/beta-lactamase superfamily"/>
    <property type="match status" value="1"/>
</dbReference>
<comment type="caution">
    <text evidence="5">The sequence shown here is derived from an EMBL/GenBank/DDBJ whole genome shotgun (WGS) entry which is preliminary data.</text>
</comment>
<feature type="region of interest" description="Disordered" evidence="1">
    <location>
        <begin position="100"/>
        <end position="153"/>
    </location>
</feature>
<evidence type="ECO:0000259" key="4">
    <source>
        <dbReference type="Pfam" id="PF13354"/>
    </source>
</evidence>
<dbReference type="GO" id="GO:0030655">
    <property type="term" value="P:beta-lactam antibiotic catabolic process"/>
    <property type="evidence" value="ECO:0007669"/>
    <property type="project" value="InterPro"/>
</dbReference>
<dbReference type="AlphaFoldDB" id="A0A921IX62"/>
<proteinExistence type="predicted"/>
<feature type="compositionally biased region" description="Acidic residues" evidence="1">
    <location>
        <begin position="121"/>
        <end position="139"/>
    </location>
</feature>
<dbReference type="Pfam" id="PF13354">
    <property type="entry name" value="Beta-lactamase2"/>
    <property type="match status" value="1"/>
</dbReference>
<protein>
    <submittedName>
        <fullName evidence="5">Serine hydrolase</fullName>
    </submittedName>
</protein>
<feature type="transmembrane region" description="Helical" evidence="2">
    <location>
        <begin position="72"/>
        <end position="94"/>
    </location>
</feature>
<organism evidence="5 6">
    <name type="scientific">Bifidobacterium pullorum subsp. gallinarum</name>
    <dbReference type="NCBI Taxonomy" id="78344"/>
    <lineage>
        <taxon>Bacteria</taxon>
        <taxon>Bacillati</taxon>
        <taxon>Actinomycetota</taxon>
        <taxon>Actinomycetes</taxon>
        <taxon>Bifidobacteriales</taxon>
        <taxon>Bifidobacteriaceae</taxon>
        <taxon>Bifidobacterium</taxon>
    </lineage>
</organism>
<gene>
    <name evidence="5" type="ORF">K8U73_04295</name>
</gene>
<keyword evidence="5" id="KW-0378">Hydrolase</keyword>
<evidence type="ECO:0000259" key="3">
    <source>
        <dbReference type="Pfam" id="PF13240"/>
    </source>
</evidence>
<evidence type="ECO:0000256" key="2">
    <source>
        <dbReference type="SAM" id="Phobius"/>
    </source>
</evidence>
<dbReference type="GO" id="GO:0008800">
    <property type="term" value="F:beta-lactamase activity"/>
    <property type="evidence" value="ECO:0007669"/>
    <property type="project" value="InterPro"/>
</dbReference>
<keyword evidence="2" id="KW-0472">Membrane</keyword>
<name>A0A921IX62_9BIFI</name>
<feature type="domain" description="Beta-lactamase class A catalytic" evidence="4">
    <location>
        <begin position="211"/>
        <end position="282"/>
    </location>
</feature>
<dbReference type="SUPFAM" id="SSF56601">
    <property type="entry name" value="beta-lactamase/transpeptidase-like"/>
    <property type="match status" value="1"/>
</dbReference>
<keyword evidence="2" id="KW-0812">Transmembrane</keyword>
<accession>A0A921IX62</accession>
<keyword evidence="2" id="KW-1133">Transmembrane helix</keyword>
<reference evidence="5" key="2">
    <citation type="submission" date="2021-09" db="EMBL/GenBank/DDBJ databases">
        <authorList>
            <person name="Gilroy R."/>
        </authorList>
    </citation>
    <scope>NUCLEOTIDE SEQUENCE</scope>
    <source>
        <strain evidence="5">ChiBcolR7-4860</strain>
    </source>
</reference>
<dbReference type="InterPro" id="IPR012338">
    <property type="entry name" value="Beta-lactam/transpept-like"/>
</dbReference>
<dbReference type="InterPro" id="IPR045155">
    <property type="entry name" value="Beta-lactam_cat"/>
</dbReference>
<evidence type="ECO:0000313" key="5">
    <source>
        <dbReference type="EMBL" id="HJG41594.1"/>
    </source>
</evidence>
<evidence type="ECO:0000256" key="1">
    <source>
        <dbReference type="SAM" id="MobiDB-lite"/>
    </source>
</evidence>
<dbReference type="InterPro" id="IPR026870">
    <property type="entry name" value="Zinc_ribbon_dom"/>
</dbReference>
<reference evidence="5" key="1">
    <citation type="journal article" date="2021" name="PeerJ">
        <title>Extensive microbial diversity within the chicken gut microbiome revealed by metagenomics and culture.</title>
        <authorList>
            <person name="Gilroy R."/>
            <person name="Ravi A."/>
            <person name="Getino M."/>
            <person name="Pursley I."/>
            <person name="Horton D.L."/>
            <person name="Alikhan N.F."/>
            <person name="Baker D."/>
            <person name="Gharbi K."/>
            <person name="Hall N."/>
            <person name="Watson M."/>
            <person name="Adriaenssens E.M."/>
            <person name="Foster-Nyarko E."/>
            <person name="Jarju S."/>
            <person name="Secka A."/>
            <person name="Antonio M."/>
            <person name="Oren A."/>
            <person name="Chaudhuri R.R."/>
            <person name="La Ragione R."/>
            <person name="Hildebrand F."/>
            <person name="Pallen M.J."/>
        </authorList>
    </citation>
    <scope>NUCLEOTIDE SEQUENCE</scope>
    <source>
        <strain evidence="5">ChiBcolR7-4860</strain>
    </source>
</reference>
<evidence type="ECO:0000313" key="6">
    <source>
        <dbReference type="Proteomes" id="UP000786560"/>
    </source>
</evidence>
<dbReference type="Pfam" id="PF13240">
    <property type="entry name" value="Zn_Ribbon_1"/>
    <property type="match status" value="1"/>
</dbReference>
<dbReference type="EMBL" id="DYUX01000014">
    <property type="protein sequence ID" value="HJG41594.1"/>
    <property type="molecule type" value="Genomic_DNA"/>
</dbReference>
<dbReference type="Proteomes" id="UP000786560">
    <property type="component" value="Unassembled WGS sequence"/>
</dbReference>
<dbReference type="RefSeq" id="WP_278711129.1">
    <property type="nucleotide sequence ID" value="NZ_DYUX01000014.1"/>
</dbReference>
<sequence length="366" mass="38290">MICGRCGNGNDEGSRFCTVCGSPLTAPAPATDPLADAPTISMQPVQPAYPAQSVPSQSSPVRPATRRRTGTIVAIVIAAIAAVALIITGVTLVVRHVSADDPGTSQTPAPTGGEASSPGDASDENDPASSEQSEEDGDGPETPARTLNQESTDRIVDAYSSTDVAVSVMTEDGLRSYSSRNASKRMVSAGLYLPVYLAYYGTHEDQPSDSAGEMMRSMSNDAANLLIDAVGGVDAIDSWLSANRFSGSSFERRFGDVAASEDGYENYASSDDAARMLSMVAADGADELMSYDIASEGVRVPEGATIHAHRGMGIQDAYNYFVVISDGRTKVALAVMTENLGQERAADLTSQMLATVWDTMFAGAAR</sequence>